<evidence type="ECO:0000256" key="2">
    <source>
        <dbReference type="PROSITE-ProRule" id="PRU00708"/>
    </source>
</evidence>
<protein>
    <submittedName>
        <fullName evidence="3">Pentatricopeptide repeat</fullName>
    </submittedName>
</protein>
<comment type="caution">
    <text evidence="3">The sequence shown here is derived from an EMBL/GenBank/DDBJ whole genome shotgun (WGS) entry which is preliminary data.</text>
</comment>
<dbReference type="PANTHER" id="PTHR47926:SF374">
    <property type="entry name" value="PENTATRICOPEPTIDE REPEAT-CONTAINING PROTEIN"/>
    <property type="match status" value="1"/>
</dbReference>
<keyword evidence="4" id="KW-1185">Reference proteome</keyword>
<dbReference type="InterPro" id="IPR011990">
    <property type="entry name" value="TPR-like_helical_dom_sf"/>
</dbReference>
<feature type="repeat" description="PPR" evidence="2">
    <location>
        <begin position="51"/>
        <end position="81"/>
    </location>
</feature>
<dbReference type="FunFam" id="1.25.40.10:FF:000196">
    <property type="entry name" value="Pentatricopeptide repeat-containing protein At4g14850"/>
    <property type="match status" value="1"/>
</dbReference>
<evidence type="ECO:0000256" key="1">
    <source>
        <dbReference type="ARBA" id="ARBA00022737"/>
    </source>
</evidence>
<dbReference type="Pfam" id="PF01535">
    <property type="entry name" value="PPR"/>
    <property type="match status" value="4"/>
</dbReference>
<dbReference type="PROSITE" id="PS51375">
    <property type="entry name" value="PPR"/>
    <property type="match status" value="5"/>
</dbReference>
<name>A0AAN8YZT9_9MAGN</name>
<dbReference type="PANTHER" id="PTHR47926">
    <property type="entry name" value="PENTATRICOPEPTIDE REPEAT-CONTAINING PROTEIN"/>
    <property type="match status" value="1"/>
</dbReference>
<accession>A0AAN8YZT9</accession>
<dbReference type="AlphaFoldDB" id="A0AAN8YZT9"/>
<feature type="repeat" description="PPR" evidence="2">
    <location>
        <begin position="153"/>
        <end position="187"/>
    </location>
</feature>
<gene>
    <name evidence="3" type="ORF">RJ641_020690</name>
</gene>
<dbReference type="Gene3D" id="1.25.40.10">
    <property type="entry name" value="Tetratricopeptide repeat domain"/>
    <property type="match status" value="4"/>
</dbReference>
<dbReference type="Proteomes" id="UP001370490">
    <property type="component" value="Unassembled WGS sequence"/>
</dbReference>
<dbReference type="Pfam" id="PF13041">
    <property type="entry name" value="PPR_2"/>
    <property type="match status" value="2"/>
</dbReference>
<dbReference type="InterPro" id="IPR046960">
    <property type="entry name" value="PPR_At4g14850-like_plant"/>
</dbReference>
<dbReference type="InterPro" id="IPR002885">
    <property type="entry name" value="PPR_rpt"/>
</dbReference>
<dbReference type="GO" id="GO:0009451">
    <property type="term" value="P:RNA modification"/>
    <property type="evidence" value="ECO:0007669"/>
    <property type="project" value="InterPro"/>
</dbReference>
<dbReference type="EMBL" id="JBAMMX010000025">
    <property type="protein sequence ID" value="KAK6915573.1"/>
    <property type="molecule type" value="Genomic_DNA"/>
</dbReference>
<feature type="repeat" description="PPR" evidence="2">
    <location>
        <begin position="357"/>
        <end position="391"/>
    </location>
</feature>
<reference evidence="3 4" key="1">
    <citation type="submission" date="2023-12" db="EMBL/GenBank/DDBJ databases">
        <title>A high-quality genome assembly for Dillenia turbinata (Dilleniales).</title>
        <authorList>
            <person name="Chanderbali A."/>
        </authorList>
    </citation>
    <scope>NUCLEOTIDE SEQUENCE [LARGE SCALE GENOMIC DNA]</scope>
    <source>
        <strain evidence="3">LSX21</strain>
        <tissue evidence="3">Leaf</tissue>
    </source>
</reference>
<proteinExistence type="predicted"/>
<dbReference type="NCBIfam" id="TIGR00756">
    <property type="entry name" value="PPR"/>
    <property type="match status" value="4"/>
</dbReference>
<evidence type="ECO:0000313" key="4">
    <source>
        <dbReference type="Proteomes" id="UP001370490"/>
    </source>
</evidence>
<feature type="repeat" description="PPR" evidence="2">
    <location>
        <begin position="82"/>
        <end position="116"/>
    </location>
</feature>
<dbReference type="GO" id="GO:0003723">
    <property type="term" value="F:RNA binding"/>
    <property type="evidence" value="ECO:0007669"/>
    <property type="project" value="InterPro"/>
</dbReference>
<organism evidence="3 4">
    <name type="scientific">Dillenia turbinata</name>
    <dbReference type="NCBI Taxonomy" id="194707"/>
    <lineage>
        <taxon>Eukaryota</taxon>
        <taxon>Viridiplantae</taxon>
        <taxon>Streptophyta</taxon>
        <taxon>Embryophyta</taxon>
        <taxon>Tracheophyta</taxon>
        <taxon>Spermatophyta</taxon>
        <taxon>Magnoliopsida</taxon>
        <taxon>eudicotyledons</taxon>
        <taxon>Gunneridae</taxon>
        <taxon>Pentapetalae</taxon>
        <taxon>Dilleniales</taxon>
        <taxon>Dilleniaceae</taxon>
        <taxon>Dillenia</taxon>
    </lineage>
</organism>
<feature type="repeat" description="PPR" evidence="2">
    <location>
        <begin position="287"/>
        <end position="321"/>
    </location>
</feature>
<evidence type="ECO:0000313" key="3">
    <source>
        <dbReference type="EMBL" id="KAK6915573.1"/>
    </source>
</evidence>
<keyword evidence="1" id="KW-0677">Repeat</keyword>
<sequence length="414" mass="46451">MKFVLNNVDLSLLLSVCGREGNLLLGSSFHALIIKNHQFFSLENGYNLRDSLVVWNSLLAMYSKCGKLSDASKLFDRMPMKDTVSWNSMLLGFLRNGDFDVGFEFLRRMHEMGCSWFDQATLTTMLSACEDKRLLHVIKMVHSLVFLIGYDRNISVGNALITSYFKCGSCDYGRQVFGEMLERNVISWTAVISGLEQNQCYEDSLELFMDMRCLSVDVEPNDLTYLCLLSACAGLQAQLVGRQIHGLVLKLGVHSNVCFESALMDMYSKCGCLEDAWKIFESAEVLDEVTVTVLLVGFAQNGFEEEALHVFLKMLRTGTEIDANMISAVLGVFGIDTSLSLGKQIHSLAIKRSFSSNVFIGNGLINMYSKCGDLEDSVKIFDRMPQKNPVSWNSIIAAFARKDEVMFFMNVMIS</sequence>